<keyword evidence="6 8" id="KW-0408">Iron</keyword>
<comment type="similarity">
    <text evidence="2 8">Belongs to the cytochrome P450 family.</text>
</comment>
<dbReference type="AlphaFoldDB" id="A0A291RII7"/>
<evidence type="ECO:0000256" key="2">
    <source>
        <dbReference type="ARBA" id="ARBA00010617"/>
    </source>
</evidence>
<evidence type="ECO:0000256" key="4">
    <source>
        <dbReference type="ARBA" id="ARBA00022723"/>
    </source>
</evidence>
<dbReference type="InterPro" id="IPR017972">
    <property type="entry name" value="Cyt_P450_CS"/>
</dbReference>
<evidence type="ECO:0000256" key="6">
    <source>
        <dbReference type="ARBA" id="ARBA00023004"/>
    </source>
</evidence>
<dbReference type="FunFam" id="1.10.630.10:FF:000018">
    <property type="entry name" value="Cytochrome P450 monooxygenase"/>
    <property type="match status" value="1"/>
</dbReference>
<dbReference type="PANTHER" id="PTHR46696:SF1">
    <property type="entry name" value="CYTOCHROME P450 YJIB-RELATED"/>
    <property type="match status" value="1"/>
</dbReference>
<evidence type="ECO:0000313" key="10">
    <source>
        <dbReference type="Proteomes" id="UP000221961"/>
    </source>
</evidence>
<evidence type="ECO:0000256" key="1">
    <source>
        <dbReference type="ARBA" id="ARBA00001971"/>
    </source>
</evidence>
<name>A0A291RII7_9NOCA</name>
<organism evidence="9 10">
    <name type="scientific">Nocardia terpenica</name>
    <dbReference type="NCBI Taxonomy" id="455432"/>
    <lineage>
        <taxon>Bacteria</taxon>
        <taxon>Bacillati</taxon>
        <taxon>Actinomycetota</taxon>
        <taxon>Actinomycetes</taxon>
        <taxon>Mycobacteriales</taxon>
        <taxon>Nocardiaceae</taxon>
        <taxon>Nocardia</taxon>
    </lineage>
</organism>
<comment type="cofactor">
    <cofactor evidence="1">
        <name>heme</name>
        <dbReference type="ChEBI" id="CHEBI:30413"/>
    </cofactor>
</comment>
<evidence type="ECO:0000256" key="7">
    <source>
        <dbReference type="ARBA" id="ARBA00023033"/>
    </source>
</evidence>
<dbReference type="GO" id="GO:0005506">
    <property type="term" value="F:iron ion binding"/>
    <property type="evidence" value="ECO:0007669"/>
    <property type="project" value="InterPro"/>
</dbReference>
<dbReference type="Pfam" id="PF00067">
    <property type="entry name" value="p450"/>
    <property type="match status" value="2"/>
</dbReference>
<reference evidence="9 10" key="1">
    <citation type="submission" date="2017-10" db="EMBL/GenBank/DDBJ databases">
        <title>Comparative genomics between pathogenic Norcardia.</title>
        <authorList>
            <person name="Zeng L."/>
        </authorList>
    </citation>
    <scope>NUCLEOTIDE SEQUENCE [LARGE SCALE GENOMIC DNA]</scope>
    <source>
        <strain evidence="9 10">NC_YFY_NT001</strain>
    </source>
</reference>
<sequence>MEHEPIVLDLTGADIQGESARIRGRGPIALVQLPGGVPAWSVTDQAVLRSLLADARVSKDPRQHWAAYINGDITEEWPLQPWVAADNMFTAYGAEHRRLRKLVSPAFTHRRTSALRPRIEALVAALLDGLAATPPGESVDLRNRYAYPVPIQVISELMGVPEHLGADIHRCVDGFFDGSFTAEQSQANYIEMYGLISQLVAYRRERPGDDITTVLIATRAEDDGSQLTEKELVDTLMLVINAGHETTVNLLDQAIFALLTHPEQRAELVEGRVDWADLVEETLRYQAPVAHLPLRYAVDDIEVDGVRIPKGDAILASYAAASRDPKIHGDTTNEFDVHRPTRDQHLAFGHGAHHCIGAPLARLEASIALPALFTRFPHLRLATNPSDLPPVGSFISNGHAHLPVYLTAAQ</sequence>
<dbReference type="GO" id="GO:0016705">
    <property type="term" value="F:oxidoreductase activity, acting on paired donors, with incorporation or reduction of molecular oxygen"/>
    <property type="evidence" value="ECO:0007669"/>
    <property type="project" value="InterPro"/>
</dbReference>
<keyword evidence="7 8" id="KW-0503">Monooxygenase</keyword>
<dbReference type="PANTHER" id="PTHR46696">
    <property type="entry name" value="P450, PUTATIVE (EUROFUNG)-RELATED"/>
    <property type="match status" value="1"/>
</dbReference>
<dbReference type="GO" id="GO:0020037">
    <property type="term" value="F:heme binding"/>
    <property type="evidence" value="ECO:0007669"/>
    <property type="project" value="InterPro"/>
</dbReference>
<proteinExistence type="inferred from homology"/>
<dbReference type="GO" id="GO:0004497">
    <property type="term" value="F:monooxygenase activity"/>
    <property type="evidence" value="ECO:0007669"/>
    <property type="project" value="UniProtKB-KW"/>
</dbReference>
<evidence type="ECO:0000256" key="8">
    <source>
        <dbReference type="RuleBase" id="RU000461"/>
    </source>
</evidence>
<dbReference type="PRINTS" id="PR00385">
    <property type="entry name" value="P450"/>
</dbReference>
<dbReference type="InterPro" id="IPR001128">
    <property type="entry name" value="Cyt_P450"/>
</dbReference>
<dbReference type="PRINTS" id="PR00359">
    <property type="entry name" value="BP450"/>
</dbReference>
<dbReference type="Gene3D" id="1.10.630.10">
    <property type="entry name" value="Cytochrome P450"/>
    <property type="match status" value="1"/>
</dbReference>
<keyword evidence="3 8" id="KW-0349">Heme</keyword>
<dbReference type="SUPFAM" id="SSF48264">
    <property type="entry name" value="Cytochrome P450"/>
    <property type="match status" value="1"/>
</dbReference>
<dbReference type="InterPro" id="IPR036396">
    <property type="entry name" value="Cyt_P450_sf"/>
</dbReference>
<dbReference type="CDD" id="cd11029">
    <property type="entry name" value="CYP107-like"/>
    <property type="match status" value="1"/>
</dbReference>
<accession>A0A291RII7</accession>
<keyword evidence="4 8" id="KW-0479">Metal-binding</keyword>
<evidence type="ECO:0000256" key="5">
    <source>
        <dbReference type="ARBA" id="ARBA00023002"/>
    </source>
</evidence>
<dbReference type="InterPro" id="IPR002397">
    <property type="entry name" value="Cyt_P450_B"/>
</dbReference>
<dbReference type="EMBL" id="CP023778">
    <property type="protein sequence ID" value="ATL67421.1"/>
    <property type="molecule type" value="Genomic_DNA"/>
</dbReference>
<gene>
    <name evidence="9" type="ORF">CRH09_15665</name>
</gene>
<dbReference type="PROSITE" id="PS00086">
    <property type="entry name" value="CYTOCHROME_P450"/>
    <property type="match status" value="1"/>
</dbReference>
<dbReference type="Proteomes" id="UP000221961">
    <property type="component" value="Chromosome"/>
</dbReference>
<protein>
    <submittedName>
        <fullName evidence="9">Cytochrome P450</fullName>
    </submittedName>
</protein>
<dbReference type="KEGG" id="ntp:CRH09_15665"/>
<evidence type="ECO:0000313" key="9">
    <source>
        <dbReference type="EMBL" id="ATL67421.1"/>
    </source>
</evidence>
<evidence type="ECO:0000256" key="3">
    <source>
        <dbReference type="ARBA" id="ARBA00022617"/>
    </source>
</evidence>
<dbReference type="GeneID" id="88358815"/>
<dbReference type="RefSeq" id="WP_098694564.1">
    <property type="nucleotide sequence ID" value="NZ_CP023778.1"/>
</dbReference>
<keyword evidence="5 8" id="KW-0560">Oxidoreductase</keyword>